<accession>A0A645F2Z3</accession>
<reference evidence="1" key="1">
    <citation type="submission" date="2019-08" db="EMBL/GenBank/DDBJ databases">
        <authorList>
            <person name="Kucharzyk K."/>
            <person name="Murdoch R.W."/>
            <person name="Higgins S."/>
            <person name="Loffler F."/>
        </authorList>
    </citation>
    <scope>NUCLEOTIDE SEQUENCE</scope>
</reference>
<protein>
    <submittedName>
        <fullName evidence="1">Uncharacterized protein</fullName>
    </submittedName>
</protein>
<sequence length="46" mass="5209">MKSKQVYFSGIDKRAHDLGISLIDYADIRDGFLAKKLQEAIGNRLL</sequence>
<gene>
    <name evidence="1" type="ORF">SDC9_154221</name>
</gene>
<comment type="caution">
    <text evidence="1">The sequence shown here is derived from an EMBL/GenBank/DDBJ whole genome shotgun (WGS) entry which is preliminary data.</text>
</comment>
<dbReference type="AlphaFoldDB" id="A0A645F2Z3"/>
<organism evidence="1">
    <name type="scientific">bioreactor metagenome</name>
    <dbReference type="NCBI Taxonomy" id="1076179"/>
    <lineage>
        <taxon>unclassified sequences</taxon>
        <taxon>metagenomes</taxon>
        <taxon>ecological metagenomes</taxon>
    </lineage>
</organism>
<dbReference type="EMBL" id="VSSQ01052919">
    <property type="protein sequence ID" value="MPN06964.1"/>
    <property type="molecule type" value="Genomic_DNA"/>
</dbReference>
<name>A0A645F2Z3_9ZZZZ</name>
<evidence type="ECO:0000313" key="1">
    <source>
        <dbReference type="EMBL" id="MPN06964.1"/>
    </source>
</evidence>
<proteinExistence type="predicted"/>